<keyword evidence="2" id="KW-1185">Reference proteome</keyword>
<dbReference type="GeneID" id="85451034"/>
<dbReference type="Proteomes" id="UP001224890">
    <property type="component" value="Unassembled WGS sequence"/>
</dbReference>
<gene>
    <name evidence="1" type="ORF">BDP55DRAFT_285033</name>
</gene>
<protein>
    <submittedName>
        <fullName evidence="1">Uncharacterized protein</fullName>
    </submittedName>
</protein>
<dbReference type="RefSeq" id="XP_060425880.1">
    <property type="nucleotide sequence ID" value="XM_060566508.1"/>
</dbReference>
<sequence length="177" mass="19749">MWCLELKAPRRLSVRLMKSRHCLSRVITRVKPRDATSSSNIFIFIHIVLLWTEVEKANGAPLGLLGSWVLGLSGSHSQLDSVTFEILQSFISNNRPMCSSPVSGNLHNPKCPGYILKFQRRTDHAIPRLRTPYLDIGQWTPSTSGNPERVGIPTSPIFLTLVSRDSGLRSLESTVGR</sequence>
<comment type="caution">
    <text evidence="1">The sequence shown here is derived from an EMBL/GenBank/DDBJ whole genome shotgun (WGS) entry which is preliminary data.</text>
</comment>
<accession>A0AAJ0ADI3</accession>
<dbReference type="AlphaFoldDB" id="A0AAJ0ADI3"/>
<name>A0AAJ0ADI3_9PEZI</name>
<proteinExistence type="predicted"/>
<dbReference type="EMBL" id="JAHMHR010000043">
    <property type="protein sequence ID" value="KAK1671877.1"/>
    <property type="molecule type" value="Genomic_DNA"/>
</dbReference>
<organism evidence="1 2">
    <name type="scientific">Colletotrichum godetiae</name>
    <dbReference type="NCBI Taxonomy" id="1209918"/>
    <lineage>
        <taxon>Eukaryota</taxon>
        <taxon>Fungi</taxon>
        <taxon>Dikarya</taxon>
        <taxon>Ascomycota</taxon>
        <taxon>Pezizomycotina</taxon>
        <taxon>Sordariomycetes</taxon>
        <taxon>Hypocreomycetidae</taxon>
        <taxon>Glomerellales</taxon>
        <taxon>Glomerellaceae</taxon>
        <taxon>Colletotrichum</taxon>
        <taxon>Colletotrichum acutatum species complex</taxon>
    </lineage>
</organism>
<reference evidence="1" key="1">
    <citation type="submission" date="2021-06" db="EMBL/GenBank/DDBJ databases">
        <title>Comparative genomics, transcriptomics and evolutionary studies reveal genomic signatures of adaptation to plant cell wall in hemibiotrophic fungi.</title>
        <authorList>
            <consortium name="DOE Joint Genome Institute"/>
            <person name="Baroncelli R."/>
            <person name="Diaz J.F."/>
            <person name="Benocci T."/>
            <person name="Peng M."/>
            <person name="Battaglia E."/>
            <person name="Haridas S."/>
            <person name="Andreopoulos W."/>
            <person name="Labutti K."/>
            <person name="Pangilinan J."/>
            <person name="Floch G.L."/>
            <person name="Makela M.R."/>
            <person name="Henrissat B."/>
            <person name="Grigoriev I.V."/>
            <person name="Crouch J.A."/>
            <person name="De Vries R.P."/>
            <person name="Sukno S.A."/>
            <person name="Thon M.R."/>
        </authorList>
    </citation>
    <scope>NUCLEOTIDE SEQUENCE</scope>
    <source>
        <strain evidence="1">CBS 193.32</strain>
    </source>
</reference>
<evidence type="ECO:0000313" key="2">
    <source>
        <dbReference type="Proteomes" id="UP001224890"/>
    </source>
</evidence>
<evidence type="ECO:0000313" key="1">
    <source>
        <dbReference type="EMBL" id="KAK1671877.1"/>
    </source>
</evidence>